<dbReference type="InterPro" id="IPR001810">
    <property type="entry name" value="F-box_dom"/>
</dbReference>
<protein>
    <recommendedName>
        <fullName evidence="2">F-box domain-containing protein</fullName>
    </recommendedName>
</protein>
<feature type="compositionally biased region" description="Acidic residues" evidence="1">
    <location>
        <begin position="340"/>
        <end position="355"/>
    </location>
</feature>
<dbReference type="InterPro" id="IPR017451">
    <property type="entry name" value="F-box-assoc_interact_dom"/>
</dbReference>
<organism evidence="3 4">
    <name type="scientific">Tagetes erecta</name>
    <name type="common">African marigold</name>
    <dbReference type="NCBI Taxonomy" id="13708"/>
    <lineage>
        <taxon>Eukaryota</taxon>
        <taxon>Viridiplantae</taxon>
        <taxon>Streptophyta</taxon>
        <taxon>Embryophyta</taxon>
        <taxon>Tracheophyta</taxon>
        <taxon>Spermatophyta</taxon>
        <taxon>Magnoliopsida</taxon>
        <taxon>eudicotyledons</taxon>
        <taxon>Gunneridae</taxon>
        <taxon>Pentapetalae</taxon>
        <taxon>asterids</taxon>
        <taxon>campanulids</taxon>
        <taxon>Asterales</taxon>
        <taxon>Asteraceae</taxon>
        <taxon>Asteroideae</taxon>
        <taxon>Heliantheae alliance</taxon>
        <taxon>Tageteae</taxon>
        <taxon>Tagetes</taxon>
    </lineage>
</organism>
<reference evidence="3" key="1">
    <citation type="journal article" date="2023" name="bioRxiv">
        <title>Improved chromosome-level genome assembly for marigold (Tagetes erecta).</title>
        <authorList>
            <person name="Jiang F."/>
            <person name="Yuan L."/>
            <person name="Wang S."/>
            <person name="Wang H."/>
            <person name="Xu D."/>
            <person name="Wang A."/>
            <person name="Fan W."/>
        </authorList>
    </citation>
    <scope>NUCLEOTIDE SEQUENCE</scope>
    <source>
        <strain evidence="3">WSJ</strain>
        <tissue evidence="3">Leaf</tissue>
    </source>
</reference>
<dbReference type="NCBIfam" id="TIGR01640">
    <property type="entry name" value="F_box_assoc_1"/>
    <property type="match status" value="1"/>
</dbReference>
<gene>
    <name evidence="3" type="ORF">QVD17_03065</name>
</gene>
<dbReference type="SUPFAM" id="SSF50965">
    <property type="entry name" value="Galactose oxidase, central domain"/>
    <property type="match status" value="1"/>
</dbReference>
<sequence length="355" mass="41059">MQTSYDHLYEDLIGEILSRLPPKSLLRFRSVSKALYARISSPGFIRSHTLRSPKKFMITHRINFKDEADSKTMYTIHSERKLSSYAGITPVTYPYNTSSLIVGSCNGIICVNDRSLQRDDAIYLWNPTIKRKYKVRHLPSCRPCFTHGFGFDPDIQDYKIVRIAIPHTFVYTLKTATWRKIAPPTTRPCYVNQSKCIFNGALHWVVGGFRGYEYILRFDLSSEVFSTIELPEPSWKNKEVTIIKGCIAVLSTKDDGRWWIWARNNDTASWSLAFNLNATEHLTFGDLLYFSYGYPEKIMIFDPETEARSRLVHLTDSSRIAHMTTCIESIELLDIGTSRDDEEEEEEEESEIMQK</sequence>
<comment type="caution">
    <text evidence="3">The sequence shown here is derived from an EMBL/GenBank/DDBJ whole genome shotgun (WGS) entry which is preliminary data.</text>
</comment>
<dbReference type="Pfam" id="PF08268">
    <property type="entry name" value="FBA_3"/>
    <property type="match status" value="1"/>
</dbReference>
<dbReference type="CDD" id="cd22157">
    <property type="entry name" value="F-box_AtFBW1-like"/>
    <property type="match status" value="1"/>
</dbReference>
<dbReference type="EMBL" id="JAUHHV010000001">
    <property type="protein sequence ID" value="KAK1437275.1"/>
    <property type="molecule type" value="Genomic_DNA"/>
</dbReference>
<dbReference type="PANTHER" id="PTHR31672:SF6">
    <property type="entry name" value="F-BOX DOMAIN-CONTAINING PROTEIN"/>
    <property type="match status" value="1"/>
</dbReference>
<dbReference type="PANTHER" id="PTHR31672">
    <property type="entry name" value="BNACNNG10540D PROTEIN"/>
    <property type="match status" value="1"/>
</dbReference>
<keyword evidence="4" id="KW-1185">Reference proteome</keyword>
<dbReference type="Proteomes" id="UP001229421">
    <property type="component" value="Unassembled WGS sequence"/>
</dbReference>
<dbReference type="InterPro" id="IPR011043">
    <property type="entry name" value="Gal_Oxase/kelch_b-propeller"/>
</dbReference>
<dbReference type="InterPro" id="IPR013187">
    <property type="entry name" value="F-box-assoc_dom_typ3"/>
</dbReference>
<feature type="region of interest" description="Disordered" evidence="1">
    <location>
        <begin position="336"/>
        <end position="355"/>
    </location>
</feature>
<accession>A0AAD8LGU5</accession>
<name>A0AAD8LGU5_TARER</name>
<dbReference type="SMART" id="SM00256">
    <property type="entry name" value="FBOX"/>
    <property type="match status" value="1"/>
</dbReference>
<dbReference type="SUPFAM" id="SSF81383">
    <property type="entry name" value="F-box domain"/>
    <property type="match status" value="1"/>
</dbReference>
<evidence type="ECO:0000256" key="1">
    <source>
        <dbReference type="SAM" id="MobiDB-lite"/>
    </source>
</evidence>
<evidence type="ECO:0000259" key="2">
    <source>
        <dbReference type="SMART" id="SM00256"/>
    </source>
</evidence>
<evidence type="ECO:0000313" key="3">
    <source>
        <dbReference type="EMBL" id="KAK1437275.1"/>
    </source>
</evidence>
<dbReference type="InterPro" id="IPR050796">
    <property type="entry name" value="SCF_F-box_component"/>
</dbReference>
<dbReference type="Pfam" id="PF00646">
    <property type="entry name" value="F-box"/>
    <property type="match status" value="1"/>
</dbReference>
<feature type="domain" description="F-box" evidence="2">
    <location>
        <begin position="8"/>
        <end position="48"/>
    </location>
</feature>
<evidence type="ECO:0000313" key="4">
    <source>
        <dbReference type="Proteomes" id="UP001229421"/>
    </source>
</evidence>
<proteinExistence type="predicted"/>
<dbReference type="AlphaFoldDB" id="A0AAD8LGU5"/>
<dbReference type="InterPro" id="IPR036047">
    <property type="entry name" value="F-box-like_dom_sf"/>
</dbReference>